<evidence type="ECO:0000259" key="1">
    <source>
        <dbReference type="Pfam" id="PF01593"/>
    </source>
</evidence>
<protein>
    <recommendedName>
        <fullName evidence="1">Amine oxidase domain-containing protein</fullName>
    </recommendedName>
</protein>
<feature type="domain" description="Amine oxidase" evidence="1">
    <location>
        <begin position="78"/>
        <end position="500"/>
    </location>
</feature>
<accession>A0A250KZC7</accession>
<dbReference type="KEGG" id="mmai:sS8_3196"/>
<gene>
    <name evidence="2" type="ORF">sS8_3196</name>
</gene>
<dbReference type="RefSeq" id="WP_170161102.1">
    <property type="nucleotide sequence ID" value="NZ_AP017928.1"/>
</dbReference>
<dbReference type="GO" id="GO:0016491">
    <property type="term" value="F:oxidoreductase activity"/>
    <property type="evidence" value="ECO:0007669"/>
    <property type="project" value="InterPro"/>
</dbReference>
<dbReference type="Pfam" id="PF01593">
    <property type="entry name" value="Amino_oxidase"/>
    <property type="match status" value="1"/>
</dbReference>
<proteinExistence type="predicted"/>
<name>A0A250KZC7_9GAMM</name>
<dbReference type="Proteomes" id="UP000266313">
    <property type="component" value="Chromosome"/>
</dbReference>
<evidence type="ECO:0000313" key="3">
    <source>
        <dbReference type="Proteomes" id="UP000266313"/>
    </source>
</evidence>
<keyword evidence="3" id="KW-1185">Reference proteome</keyword>
<dbReference type="InterPro" id="IPR002937">
    <property type="entry name" value="Amino_oxidase"/>
</dbReference>
<organism evidence="2 3">
    <name type="scientific">Methylocaldum marinum</name>
    <dbReference type="NCBI Taxonomy" id="1432792"/>
    <lineage>
        <taxon>Bacteria</taxon>
        <taxon>Pseudomonadati</taxon>
        <taxon>Pseudomonadota</taxon>
        <taxon>Gammaproteobacteria</taxon>
        <taxon>Methylococcales</taxon>
        <taxon>Methylococcaceae</taxon>
        <taxon>Methylocaldum</taxon>
    </lineage>
</organism>
<dbReference type="InterPro" id="IPR036188">
    <property type="entry name" value="FAD/NAD-bd_sf"/>
</dbReference>
<dbReference type="InterPro" id="IPR050464">
    <property type="entry name" value="Zeta_carotene_desat/Oxidored"/>
</dbReference>
<dbReference type="PANTHER" id="PTHR42923:SF17">
    <property type="entry name" value="AMINE OXIDASE DOMAIN-CONTAINING PROTEIN"/>
    <property type="match status" value="1"/>
</dbReference>
<dbReference type="SUPFAM" id="SSF51905">
    <property type="entry name" value="FAD/NAD(P)-binding domain"/>
    <property type="match status" value="1"/>
</dbReference>
<dbReference type="Gene3D" id="3.50.50.60">
    <property type="entry name" value="FAD/NAD(P)-binding domain"/>
    <property type="match status" value="1"/>
</dbReference>
<dbReference type="AlphaFoldDB" id="A0A250KZC7"/>
<evidence type="ECO:0000313" key="2">
    <source>
        <dbReference type="EMBL" id="BBA35139.1"/>
    </source>
</evidence>
<reference evidence="2 3" key="1">
    <citation type="submission" date="2016-12" db="EMBL/GenBank/DDBJ databases">
        <title>Genome sequencing of Methylocaldum marinum.</title>
        <authorList>
            <person name="Takeuchi M."/>
            <person name="Kamagata Y."/>
            <person name="Hiraoka S."/>
            <person name="Oshima K."/>
            <person name="Hattori M."/>
            <person name="Iwasaki W."/>
        </authorList>
    </citation>
    <scope>NUCLEOTIDE SEQUENCE [LARGE SCALE GENOMIC DNA]</scope>
    <source>
        <strain evidence="2 3">S8</strain>
    </source>
</reference>
<dbReference type="EMBL" id="AP017928">
    <property type="protein sequence ID" value="BBA35139.1"/>
    <property type="molecule type" value="Genomic_DNA"/>
</dbReference>
<sequence>MNRRSALKALAVLGGLGLGVGASFRVDAKGRPNLVSLPDAFDEVDHFGITHQVRDGVAFRIPEPSLRKDIVIVGGGISGLTALYRLGEYDCLLVEKEDAFGGNSRRRQSRGIYYPLGALVSQGPVFPFIDFFRELDVPFEPVLGSRLAYHVRGRLVEDPLAEDGWRHLPFSRREREGFRRVRDDLAALRHPIDGIFFPRADNRADVRRLDRITLSRYIADKGYPEAVSHFLKLMLSSRLGETGEDVSAWIALYLLSNLPAPAYTLPGGHGAISEILRERCEAIRPNALMTGFTAIRVENRPDGKVWVTGCADDGSLQTIEARCAVMAVPKVFTKHAVVGLREERPEVYDRFRYNAYLVAQVELSRRVAPAFETASASRFSRFIVAADWLLGNRDPQGSSHLTVYVPYPGSAGRIELFGGSARQLAARIVADLNAILPRSRGAIETVRLHRWGHPMVGCTPGMDDVLNAAKQPFGNIVFAHSDSFGITGLYSAVWTGMEASSDARIVLEDI</sequence>
<dbReference type="PANTHER" id="PTHR42923">
    <property type="entry name" value="PROTOPORPHYRINOGEN OXIDASE"/>
    <property type="match status" value="1"/>
</dbReference>